<reference evidence="1 2" key="1">
    <citation type="submission" date="2010-04" db="EMBL/GenBank/DDBJ databases">
        <authorList>
            <person name="Qin X."/>
            <person name="Bachman B."/>
            <person name="Battles P."/>
            <person name="Bell A."/>
            <person name="Bess C."/>
            <person name="Bickham C."/>
            <person name="Chaboub L."/>
            <person name="Chen D."/>
            <person name="Coyle M."/>
            <person name="Deiros D.R."/>
            <person name="Dinh H."/>
            <person name="Forbes L."/>
            <person name="Fowler G."/>
            <person name="Francisco L."/>
            <person name="Fu Q."/>
            <person name="Gubbala S."/>
            <person name="Hale W."/>
            <person name="Han Y."/>
            <person name="Hemphill L."/>
            <person name="Highlander S.K."/>
            <person name="Hirani K."/>
            <person name="Hogues M."/>
            <person name="Jackson L."/>
            <person name="Jakkamsetti A."/>
            <person name="Javaid M."/>
            <person name="Jiang H."/>
            <person name="Korchina V."/>
            <person name="Kovar C."/>
            <person name="Lara F."/>
            <person name="Lee S."/>
            <person name="Mata R."/>
            <person name="Mathew T."/>
            <person name="Moen C."/>
            <person name="Morales K."/>
            <person name="Munidasa M."/>
            <person name="Nazareth L."/>
            <person name="Ngo R."/>
            <person name="Nguyen L."/>
            <person name="Okwuonu G."/>
            <person name="Ongeri F."/>
            <person name="Patil S."/>
            <person name="Petrosino J."/>
            <person name="Pham C."/>
            <person name="Pham P."/>
            <person name="Pu L.-L."/>
            <person name="Puazo M."/>
            <person name="Raj R."/>
            <person name="Reid J."/>
            <person name="Rouhana J."/>
            <person name="Saada N."/>
            <person name="Shang Y."/>
            <person name="Simmons D."/>
            <person name="Thornton R."/>
            <person name="Warren J."/>
            <person name="Weissenberger G."/>
            <person name="Zhang J."/>
            <person name="Zhang L."/>
            <person name="Zhou C."/>
            <person name="Zhu D."/>
            <person name="Muzny D."/>
            <person name="Worley K."/>
            <person name="Gibbs R."/>
        </authorList>
    </citation>
    <scope>NUCLEOTIDE SEQUENCE [LARGE SCALE GENOMIC DNA]</scope>
    <source>
        <strain evidence="1 2">ATCC 49957</strain>
    </source>
</reference>
<sequence>LRGQAVEAKGVRGRIAEAAEGEDGLRLVLVTPAGLVGVVLREGEEARLQDAALAARIARAAEALAMARSDGERLVEVVLRGERPREVSLTTLVAAPVWKPSWRLVLPGAGGEARLQGWAVVENLSGADWDGVRLTLVSGAAAGLRQPLYAPVEVPREELPLRLAEQLGVTADTGARPPPPMPV</sequence>
<comment type="caution">
    <text evidence="1">The sequence shown here is derived from an EMBL/GenBank/DDBJ whole genome shotgun (WGS) entry which is preliminary data.</text>
</comment>
<dbReference type="AlphaFoldDB" id="D5RU38"/>
<dbReference type="Proteomes" id="UP000005324">
    <property type="component" value="Unassembled WGS sequence"/>
</dbReference>
<protein>
    <recommendedName>
        <fullName evidence="3">DUF4139 domain-containing protein</fullName>
    </recommendedName>
</protein>
<feature type="non-terminal residue" evidence="1">
    <location>
        <position position="1"/>
    </location>
</feature>
<gene>
    <name evidence="1" type="ORF">HMPREF0731_4600</name>
</gene>
<evidence type="ECO:0000313" key="1">
    <source>
        <dbReference type="EMBL" id="EFH09181.1"/>
    </source>
</evidence>
<proteinExistence type="predicted"/>
<keyword evidence="2" id="KW-1185">Reference proteome</keyword>
<evidence type="ECO:0000313" key="2">
    <source>
        <dbReference type="Proteomes" id="UP000005324"/>
    </source>
</evidence>
<organism evidence="1 2">
    <name type="scientific">Pseudoroseomonas cervicalis ATCC 49957</name>
    <dbReference type="NCBI Taxonomy" id="525371"/>
    <lineage>
        <taxon>Bacteria</taxon>
        <taxon>Pseudomonadati</taxon>
        <taxon>Pseudomonadota</taxon>
        <taxon>Alphaproteobacteria</taxon>
        <taxon>Acetobacterales</taxon>
        <taxon>Roseomonadaceae</taxon>
        <taxon>Roseomonas</taxon>
    </lineage>
</organism>
<name>D5RU38_9PROT</name>
<dbReference type="EMBL" id="ADVL01000916">
    <property type="protein sequence ID" value="EFH09181.1"/>
    <property type="molecule type" value="Genomic_DNA"/>
</dbReference>
<accession>D5RU38</accession>
<evidence type="ECO:0008006" key="3">
    <source>
        <dbReference type="Google" id="ProtNLM"/>
    </source>
</evidence>
<feature type="non-terminal residue" evidence="1">
    <location>
        <position position="183"/>
    </location>
</feature>